<proteinExistence type="predicted"/>
<feature type="compositionally biased region" description="Low complexity" evidence="1">
    <location>
        <begin position="51"/>
        <end position="64"/>
    </location>
</feature>
<evidence type="ECO:0000256" key="1">
    <source>
        <dbReference type="SAM" id="MobiDB-lite"/>
    </source>
</evidence>
<sequence length="64" mass="7016">MIETFYAILRLRMSSQLVDHIVRSSTVNSPGDAAYFGQNPTSPSISPPMSARRWPAPAAGRPTR</sequence>
<dbReference type="AlphaFoldDB" id="A0A974S8Y6"/>
<dbReference type="EMBL" id="CP068570">
    <property type="protein sequence ID" value="QQZ50884.1"/>
    <property type="molecule type" value="Genomic_DNA"/>
</dbReference>
<reference evidence="2" key="1">
    <citation type="submission" date="2021-01" db="EMBL/GenBank/DDBJ databases">
        <title>Genome sequence of Phenylobacterium sp. 20VBR1 isolated from a valley glaceir, Ny-Alesund, Svalbard.</title>
        <authorList>
            <person name="Thomas F.A."/>
            <person name="Krishnan K.P."/>
            <person name="Sinha R.K."/>
        </authorList>
    </citation>
    <scope>NUCLEOTIDE SEQUENCE</scope>
    <source>
        <strain evidence="2">20VBR1</strain>
    </source>
</reference>
<feature type="region of interest" description="Disordered" evidence="1">
    <location>
        <begin position="30"/>
        <end position="64"/>
    </location>
</feature>
<gene>
    <name evidence="2" type="ORF">JKL49_06350</name>
</gene>
<name>A0A974S8Y6_9CAUL</name>
<protein>
    <submittedName>
        <fullName evidence="2">Uncharacterized protein</fullName>
    </submittedName>
</protein>
<organism evidence="2">
    <name type="scientific">Phenylobacterium glaciei</name>
    <dbReference type="NCBI Taxonomy" id="2803784"/>
    <lineage>
        <taxon>Bacteria</taxon>
        <taxon>Pseudomonadati</taxon>
        <taxon>Pseudomonadota</taxon>
        <taxon>Alphaproteobacteria</taxon>
        <taxon>Caulobacterales</taxon>
        <taxon>Caulobacteraceae</taxon>
        <taxon>Phenylobacterium</taxon>
    </lineage>
</organism>
<accession>A0A974S8Y6</accession>
<evidence type="ECO:0000313" key="2">
    <source>
        <dbReference type="EMBL" id="QQZ50884.1"/>
    </source>
</evidence>